<evidence type="ECO:0000259" key="1">
    <source>
        <dbReference type="Pfam" id="PF13173"/>
    </source>
</evidence>
<dbReference type="EMBL" id="CP072385">
    <property type="protein sequence ID" value="QUC11935.1"/>
    <property type="molecule type" value="Genomic_DNA"/>
</dbReference>
<dbReference type="InterPro" id="IPR025420">
    <property type="entry name" value="DUF4143"/>
</dbReference>
<dbReference type="Pfam" id="PF13173">
    <property type="entry name" value="AAA_14"/>
    <property type="match status" value="1"/>
</dbReference>
<evidence type="ECO:0000313" key="3">
    <source>
        <dbReference type="EMBL" id="QUC11935.1"/>
    </source>
</evidence>
<dbReference type="PANTHER" id="PTHR43566:SF2">
    <property type="entry name" value="DUF4143 DOMAIN-CONTAINING PROTEIN"/>
    <property type="match status" value="1"/>
</dbReference>
<feature type="domain" description="DUF4143" evidence="2">
    <location>
        <begin position="211"/>
        <end position="379"/>
    </location>
</feature>
<keyword evidence="3" id="KW-0547">Nucleotide-binding</keyword>
<feature type="domain" description="AAA" evidence="1">
    <location>
        <begin position="33"/>
        <end position="142"/>
    </location>
</feature>
<gene>
    <name evidence="3" type="ORF">J5A53_04390</name>
</gene>
<proteinExistence type="predicted"/>
<dbReference type="AlphaFoldDB" id="A0AB37HX98"/>
<dbReference type="InterPro" id="IPR041682">
    <property type="entry name" value="AAA_14"/>
</dbReference>
<organism evidence="3 4">
    <name type="scientific">Arachnia propionica</name>
    <dbReference type="NCBI Taxonomy" id="1750"/>
    <lineage>
        <taxon>Bacteria</taxon>
        <taxon>Bacillati</taxon>
        <taxon>Actinomycetota</taxon>
        <taxon>Actinomycetes</taxon>
        <taxon>Propionibacteriales</taxon>
        <taxon>Propionibacteriaceae</taxon>
        <taxon>Arachnia</taxon>
    </lineage>
</organism>
<dbReference type="Proteomes" id="UP000677180">
    <property type="component" value="Chromosome"/>
</dbReference>
<dbReference type="Pfam" id="PF13635">
    <property type="entry name" value="DUF4143"/>
    <property type="match status" value="1"/>
</dbReference>
<reference evidence="3" key="1">
    <citation type="submission" date="2021-03" db="EMBL/GenBank/DDBJ databases">
        <title>Human Oral Microbial Genomes.</title>
        <authorList>
            <person name="Johnston C.D."/>
            <person name="Chen T."/>
            <person name="Dewhirst F.E."/>
        </authorList>
    </citation>
    <scope>NUCLEOTIDE SEQUENCE</scope>
    <source>
        <strain evidence="3">F0714</strain>
    </source>
</reference>
<keyword evidence="3" id="KW-0067">ATP-binding</keyword>
<protein>
    <submittedName>
        <fullName evidence="3">ATP-binding protein</fullName>
    </submittedName>
</protein>
<dbReference type="GO" id="GO:0005524">
    <property type="term" value="F:ATP binding"/>
    <property type="evidence" value="ECO:0007669"/>
    <property type="project" value="UniProtKB-KW"/>
</dbReference>
<accession>A0AB37HX98</accession>
<evidence type="ECO:0000313" key="4">
    <source>
        <dbReference type="Proteomes" id="UP000677180"/>
    </source>
</evidence>
<dbReference type="PANTHER" id="PTHR43566">
    <property type="entry name" value="CONSERVED PROTEIN"/>
    <property type="match status" value="1"/>
</dbReference>
<name>A0AB37HX98_9ACTN</name>
<evidence type="ECO:0000259" key="2">
    <source>
        <dbReference type="Pfam" id="PF13635"/>
    </source>
</evidence>
<sequence>MSTRLPAGCRVRVVMYLRRTVDELLDTFLPQAPAIALDGAKGVGKTGTALQRATKVFLLDRPDQRALVEADPDGIRRPGTTLLDEWSRMPEVWDLVRREVDNGAGPGSFLLTGSATPATAQGTHSGAGRILSLRMRPMALHERGQLVPTVSLTSLLTAEPPCSAEIEGHTSYCLADYLDAIAASGFPGIMSLGPDLRTEQLATYIQRVIDRDLPDLGYGVRRPETLRRWLAAYAAASSTTTSYSKLLDTTTCGDGQQPARDTTQTYRDHLTQLWLLDPVPGWSPSRSPFTRLQQAPKHQLADPALAASLLGATASSMTTPRHSHLAGPLFEALATLTVRVAAEAARARVGHLRTRNGDHEIDLIAETRDGRIVAIEVKLAASVTDPDVQHLVWLRSRLPEDVSDLVILTTGTTAYRRRDGVAVIPLALLGP</sequence>